<feature type="repeat" description="Solcar" evidence="9">
    <location>
        <begin position="103"/>
        <end position="192"/>
    </location>
</feature>
<dbReference type="InterPro" id="IPR049563">
    <property type="entry name" value="TXTP-like"/>
</dbReference>
<evidence type="ECO:0000256" key="5">
    <source>
        <dbReference type="ARBA" id="ARBA00022737"/>
    </source>
</evidence>
<evidence type="ECO:0000256" key="9">
    <source>
        <dbReference type="PROSITE-ProRule" id="PRU00282"/>
    </source>
</evidence>
<sequence length="295" mass="32850">VHAAIIPSKATSTWKEFFAGALAGVTEILFTQPLIVASVKMKLMESPPTLITLWRDIIKREGLVGIYRGVATNIACVIPWRSVRFASYYVLRNMLTGGNAASANILQQMFSAFITGILETFVITPFDVVQIAQIADRERIEPLYKGNLHCARTILKREGIIKGFYRGFRSTCIRQMIYVTTYLVTYQQAKSVIIPFLLSPFSFLPIQSLTHLLSGMCAGIAGSTMNNPVDVVKTRIQRGQNSSNNKIRGTLQGLSYIAKHEGFWGLYAGIRPKYLKTGLGSAVFFVTYEIIINHI</sequence>
<evidence type="ECO:0000256" key="6">
    <source>
        <dbReference type="ARBA" id="ARBA00022989"/>
    </source>
</evidence>
<comment type="caution">
    <text evidence="11">The sequence shown here is derived from an EMBL/GenBank/DDBJ whole genome shotgun (WGS) entry which is preliminary data.</text>
</comment>
<dbReference type="SUPFAM" id="SSF103506">
    <property type="entry name" value="Mitochondrial carrier"/>
    <property type="match status" value="1"/>
</dbReference>
<organism evidence="11 12">
    <name type="scientific">Acrasis kona</name>
    <dbReference type="NCBI Taxonomy" id="1008807"/>
    <lineage>
        <taxon>Eukaryota</taxon>
        <taxon>Discoba</taxon>
        <taxon>Heterolobosea</taxon>
        <taxon>Tetramitia</taxon>
        <taxon>Eutetramitia</taxon>
        <taxon>Acrasidae</taxon>
        <taxon>Acrasis</taxon>
    </lineage>
</organism>
<evidence type="ECO:0000256" key="8">
    <source>
        <dbReference type="ARBA" id="ARBA00023136"/>
    </source>
</evidence>
<evidence type="ECO:0000313" key="11">
    <source>
        <dbReference type="EMBL" id="KAL0486257.1"/>
    </source>
</evidence>
<dbReference type="PRINTS" id="PR00926">
    <property type="entry name" value="MITOCARRIER"/>
</dbReference>
<protein>
    <recommendedName>
        <fullName evidence="13">Mitochondrial carrier protein</fullName>
    </recommendedName>
</protein>
<keyword evidence="7" id="KW-0496">Mitochondrion</keyword>
<dbReference type="InterPro" id="IPR023395">
    <property type="entry name" value="MCP_dom_sf"/>
</dbReference>
<proteinExistence type="inferred from homology"/>
<keyword evidence="4 9" id="KW-0812">Transmembrane</keyword>
<name>A0AAW2Z8V2_9EUKA</name>
<keyword evidence="6" id="KW-1133">Transmembrane helix</keyword>
<comment type="subcellular location">
    <subcellularLocation>
        <location evidence="1">Mitochondrion membrane</location>
        <topology evidence="1">Multi-pass membrane protein</topology>
    </subcellularLocation>
</comment>
<reference evidence="11 12" key="1">
    <citation type="submission" date="2024-03" db="EMBL/GenBank/DDBJ databases">
        <title>The Acrasis kona genome and developmental transcriptomes reveal deep origins of eukaryotic multicellular pathways.</title>
        <authorList>
            <person name="Sheikh S."/>
            <person name="Fu C.-J."/>
            <person name="Brown M.W."/>
            <person name="Baldauf S.L."/>
        </authorList>
    </citation>
    <scope>NUCLEOTIDE SEQUENCE [LARGE SCALE GENOMIC DNA]</scope>
    <source>
        <strain evidence="11 12">ATCC MYA-3509</strain>
    </source>
</reference>
<keyword evidence="8 9" id="KW-0472">Membrane</keyword>
<evidence type="ECO:0000313" key="12">
    <source>
        <dbReference type="Proteomes" id="UP001431209"/>
    </source>
</evidence>
<keyword evidence="12" id="KW-1185">Reference proteome</keyword>
<evidence type="ECO:0008006" key="13">
    <source>
        <dbReference type="Google" id="ProtNLM"/>
    </source>
</evidence>
<dbReference type="GO" id="GO:0055085">
    <property type="term" value="P:transmembrane transport"/>
    <property type="evidence" value="ECO:0007669"/>
    <property type="project" value="InterPro"/>
</dbReference>
<evidence type="ECO:0000256" key="10">
    <source>
        <dbReference type="RuleBase" id="RU000488"/>
    </source>
</evidence>
<keyword evidence="3 10" id="KW-0813">Transport</keyword>
<dbReference type="GO" id="GO:0031966">
    <property type="term" value="C:mitochondrial membrane"/>
    <property type="evidence" value="ECO:0007669"/>
    <property type="project" value="UniProtKB-SubCell"/>
</dbReference>
<dbReference type="AlphaFoldDB" id="A0AAW2Z8V2"/>
<dbReference type="PANTHER" id="PTHR45788">
    <property type="entry name" value="SUCCINATE/FUMARATE MITOCHONDRIAL TRANSPORTER-RELATED"/>
    <property type="match status" value="1"/>
</dbReference>
<dbReference type="InterPro" id="IPR002067">
    <property type="entry name" value="MCP"/>
</dbReference>
<accession>A0AAW2Z8V2</accession>
<dbReference type="EMBL" id="JAOPGA020001211">
    <property type="protein sequence ID" value="KAL0486257.1"/>
    <property type="molecule type" value="Genomic_DNA"/>
</dbReference>
<dbReference type="PROSITE" id="PS50920">
    <property type="entry name" value="SOLCAR"/>
    <property type="match status" value="3"/>
</dbReference>
<gene>
    <name evidence="11" type="ORF">AKO1_001865</name>
</gene>
<evidence type="ECO:0000256" key="2">
    <source>
        <dbReference type="ARBA" id="ARBA00006375"/>
    </source>
</evidence>
<dbReference type="Pfam" id="PF00153">
    <property type="entry name" value="Mito_carr"/>
    <property type="match status" value="3"/>
</dbReference>
<feature type="non-terminal residue" evidence="11">
    <location>
        <position position="1"/>
    </location>
</feature>
<dbReference type="Gene3D" id="1.50.40.10">
    <property type="entry name" value="Mitochondrial carrier domain"/>
    <property type="match status" value="2"/>
</dbReference>
<evidence type="ECO:0000256" key="4">
    <source>
        <dbReference type="ARBA" id="ARBA00022692"/>
    </source>
</evidence>
<evidence type="ECO:0000256" key="1">
    <source>
        <dbReference type="ARBA" id="ARBA00004225"/>
    </source>
</evidence>
<comment type="similarity">
    <text evidence="2 10">Belongs to the mitochondrial carrier (TC 2.A.29) family.</text>
</comment>
<feature type="repeat" description="Solcar" evidence="9">
    <location>
        <begin position="11"/>
        <end position="94"/>
    </location>
</feature>
<dbReference type="Proteomes" id="UP001431209">
    <property type="component" value="Unassembled WGS sequence"/>
</dbReference>
<evidence type="ECO:0000256" key="7">
    <source>
        <dbReference type="ARBA" id="ARBA00023128"/>
    </source>
</evidence>
<keyword evidence="5" id="KW-0677">Repeat</keyword>
<evidence type="ECO:0000256" key="3">
    <source>
        <dbReference type="ARBA" id="ARBA00022448"/>
    </source>
</evidence>
<dbReference type="InterPro" id="IPR018108">
    <property type="entry name" value="MCP_transmembrane"/>
</dbReference>
<feature type="repeat" description="Solcar" evidence="9">
    <location>
        <begin position="206"/>
        <end position="294"/>
    </location>
</feature>